<keyword evidence="2" id="KW-1185">Reference proteome</keyword>
<feature type="non-terminal residue" evidence="1">
    <location>
        <position position="69"/>
    </location>
</feature>
<gene>
    <name evidence="1" type="ORF">Q4528_16480</name>
</gene>
<sequence>MAVGIKPNIHSVDEDWADLIAAKSMKSGDTNFGCSMLDQKNDRFAELSLTQKESTDPHSSGMFRAIHIH</sequence>
<evidence type="ECO:0000313" key="1">
    <source>
        <dbReference type="EMBL" id="MDO6575702.1"/>
    </source>
</evidence>
<dbReference type="Proteomes" id="UP001170310">
    <property type="component" value="Unassembled WGS sequence"/>
</dbReference>
<dbReference type="RefSeq" id="WP_303522891.1">
    <property type="nucleotide sequence ID" value="NZ_JAUOQO010001097.1"/>
</dbReference>
<dbReference type="AlphaFoldDB" id="A0AAW7Z0D5"/>
<protein>
    <submittedName>
        <fullName evidence="1">Uncharacterized protein</fullName>
    </submittedName>
</protein>
<accession>A0AAW7Z0D5</accession>
<name>A0AAW7Z0D5_9STAP</name>
<organism evidence="1 2">
    <name type="scientific">Staphylococcus pasteuri_A</name>
    <dbReference type="NCBI Taxonomy" id="3062664"/>
    <lineage>
        <taxon>Bacteria</taxon>
        <taxon>Bacillati</taxon>
        <taxon>Bacillota</taxon>
        <taxon>Bacilli</taxon>
        <taxon>Bacillales</taxon>
        <taxon>Staphylococcaceae</taxon>
        <taxon>Staphylococcus</taxon>
    </lineage>
</organism>
<evidence type="ECO:0000313" key="2">
    <source>
        <dbReference type="Proteomes" id="UP001170310"/>
    </source>
</evidence>
<reference evidence="1" key="1">
    <citation type="submission" date="2023-07" db="EMBL/GenBank/DDBJ databases">
        <title>Genome content predicts the carbon catabolic preferences of heterotrophic bacteria.</title>
        <authorList>
            <person name="Gralka M."/>
        </authorList>
    </citation>
    <scope>NUCLEOTIDE SEQUENCE</scope>
    <source>
        <strain evidence="1">E2R20</strain>
    </source>
</reference>
<proteinExistence type="predicted"/>
<dbReference type="EMBL" id="JAUOQO010001097">
    <property type="protein sequence ID" value="MDO6575702.1"/>
    <property type="molecule type" value="Genomic_DNA"/>
</dbReference>
<comment type="caution">
    <text evidence="1">The sequence shown here is derived from an EMBL/GenBank/DDBJ whole genome shotgun (WGS) entry which is preliminary data.</text>
</comment>